<evidence type="ECO:0000313" key="2">
    <source>
        <dbReference type="EMBL" id="CAA9499905.1"/>
    </source>
</evidence>
<proteinExistence type="predicted"/>
<evidence type="ECO:0000256" key="1">
    <source>
        <dbReference type="SAM" id="MobiDB-lite"/>
    </source>
</evidence>
<dbReference type="AlphaFoldDB" id="A0A6J4SI05"/>
<feature type="region of interest" description="Disordered" evidence="1">
    <location>
        <begin position="1"/>
        <end position="53"/>
    </location>
</feature>
<accession>A0A6J4SI05</accession>
<dbReference type="EMBL" id="CADCVO010000349">
    <property type="protein sequence ID" value="CAA9499905.1"/>
    <property type="molecule type" value="Genomic_DNA"/>
</dbReference>
<name>A0A6J4SI05_9ACTN</name>
<reference evidence="2" key="1">
    <citation type="submission" date="2020-02" db="EMBL/GenBank/DDBJ databases">
        <authorList>
            <person name="Meier V. D."/>
        </authorList>
    </citation>
    <scope>NUCLEOTIDE SEQUENCE</scope>
    <source>
        <strain evidence="2">AVDCRST_MAG13</strain>
    </source>
</reference>
<sequence>WTRNATARRIAPNTQGDARRARKCPTPWRRGWKPTSSSRPAAPPKTRPSRRRS</sequence>
<feature type="non-terminal residue" evidence="2">
    <location>
        <position position="1"/>
    </location>
</feature>
<feature type="non-terminal residue" evidence="2">
    <location>
        <position position="53"/>
    </location>
</feature>
<protein>
    <submittedName>
        <fullName evidence="2">Uncharacterized protein</fullName>
    </submittedName>
</protein>
<organism evidence="2">
    <name type="scientific">uncultured Solirubrobacteraceae bacterium</name>
    <dbReference type="NCBI Taxonomy" id="1162706"/>
    <lineage>
        <taxon>Bacteria</taxon>
        <taxon>Bacillati</taxon>
        <taxon>Actinomycetota</taxon>
        <taxon>Thermoleophilia</taxon>
        <taxon>Solirubrobacterales</taxon>
        <taxon>Solirubrobacteraceae</taxon>
        <taxon>environmental samples</taxon>
    </lineage>
</organism>
<gene>
    <name evidence="2" type="ORF">AVDCRST_MAG13-2183</name>
</gene>